<accession>A0A067EY22</accession>
<dbReference type="EMBL" id="KK784976">
    <property type="protein sequence ID" value="KDO56122.1"/>
    <property type="molecule type" value="Genomic_DNA"/>
</dbReference>
<dbReference type="AlphaFoldDB" id="A0A067EY22"/>
<name>A0A067EY22_CITSI</name>
<dbReference type="SMR" id="A0A067EY22"/>
<keyword evidence="3" id="KW-1185">Reference proteome</keyword>
<keyword evidence="1" id="KW-0812">Transmembrane</keyword>
<reference evidence="2 3" key="1">
    <citation type="submission" date="2014-04" db="EMBL/GenBank/DDBJ databases">
        <authorList>
            <consortium name="International Citrus Genome Consortium"/>
            <person name="Gmitter F."/>
            <person name="Chen C."/>
            <person name="Farmerie W."/>
            <person name="Harkins T."/>
            <person name="Desany B."/>
            <person name="Mohiuddin M."/>
            <person name="Kodira C."/>
            <person name="Borodovsky M."/>
            <person name="Lomsadze A."/>
            <person name="Burns P."/>
            <person name="Jenkins J."/>
            <person name="Prochnik S."/>
            <person name="Shu S."/>
            <person name="Chapman J."/>
            <person name="Pitluck S."/>
            <person name="Schmutz J."/>
            <person name="Rokhsar D."/>
        </authorList>
    </citation>
    <scope>NUCLEOTIDE SEQUENCE</scope>
</reference>
<evidence type="ECO:0000313" key="3">
    <source>
        <dbReference type="Proteomes" id="UP000027120"/>
    </source>
</evidence>
<gene>
    <name evidence="2" type="ORF">CISIN_1g039217mg</name>
</gene>
<keyword evidence="1" id="KW-0472">Membrane</keyword>
<feature type="transmembrane region" description="Helical" evidence="1">
    <location>
        <begin position="15"/>
        <end position="37"/>
    </location>
</feature>
<evidence type="ECO:0000256" key="1">
    <source>
        <dbReference type="SAM" id="Phobius"/>
    </source>
</evidence>
<proteinExistence type="predicted"/>
<organism evidence="2 3">
    <name type="scientific">Citrus sinensis</name>
    <name type="common">Sweet orange</name>
    <name type="synonym">Citrus aurantium var. sinensis</name>
    <dbReference type="NCBI Taxonomy" id="2711"/>
    <lineage>
        <taxon>Eukaryota</taxon>
        <taxon>Viridiplantae</taxon>
        <taxon>Streptophyta</taxon>
        <taxon>Embryophyta</taxon>
        <taxon>Tracheophyta</taxon>
        <taxon>Spermatophyta</taxon>
        <taxon>Magnoliopsida</taxon>
        <taxon>eudicotyledons</taxon>
        <taxon>Gunneridae</taxon>
        <taxon>Pentapetalae</taxon>
        <taxon>rosids</taxon>
        <taxon>malvids</taxon>
        <taxon>Sapindales</taxon>
        <taxon>Rutaceae</taxon>
        <taxon>Aurantioideae</taxon>
        <taxon>Citrus</taxon>
    </lineage>
</organism>
<dbReference type="Proteomes" id="UP000027120">
    <property type="component" value="Unassembled WGS sequence"/>
</dbReference>
<keyword evidence="1" id="KW-1133">Transmembrane helix</keyword>
<protein>
    <submittedName>
        <fullName evidence="2">Uncharacterized protein</fullName>
    </submittedName>
</protein>
<sequence>MFGGSLLILTTVDKILFILIYFYVFSCLLYMIDVYMVRLINLLQPWSVCICKTNYTTSKSIIFFSFFTLHYAFKSAEHQPSNSCLIFCSLC</sequence>
<evidence type="ECO:0000313" key="2">
    <source>
        <dbReference type="EMBL" id="KDO56122.1"/>
    </source>
</evidence>